<sequence length="189" mass="21354">DEIHIEPLSSGVLCSQGNYSHKKSSKRPCKYEESFHLFHSAFKRQAKSKRAKLNSSPLASGVKVDPDRMTEFKKLQKKLSLLKNCCSKNQKYNILVTVVHPCHIKEIQMKTKSKSSFSSTAKVPVATIVVIDQSEIERKVVLWRGAAFWSLSVFPGDIILLTDVIMDENHWCGEIMLQSTFTSQLLNLG</sequence>
<dbReference type="InterPro" id="IPR029715">
    <property type="entry name" value="FAM35A"/>
</dbReference>
<protein>
    <submittedName>
        <fullName evidence="2">SHLD2 protein</fullName>
    </submittedName>
</protein>
<reference evidence="2 3" key="1">
    <citation type="submission" date="2019-09" db="EMBL/GenBank/DDBJ databases">
        <title>Bird 10,000 Genomes (B10K) Project - Family phase.</title>
        <authorList>
            <person name="Zhang G."/>
        </authorList>
    </citation>
    <scope>NUCLEOTIDE SEQUENCE [LARGE SCALE GENOMIC DNA]</scope>
    <source>
        <strain evidence="2">B10K-DU-011-42</strain>
        <tissue evidence="2">Muscle</tissue>
    </source>
</reference>
<gene>
    <name evidence="2" type="primary">Shld2</name>
    <name evidence="2" type="ORF">ANTMIN_R01938</name>
</gene>
<dbReference type="GO" id="GO:0035861">
    <property type="term" value="C:site of double-strand break"/>
    <property type="evidence" value="ECO:0007669"/>
    <property type="project" value="TreeGrafter"/>
</dbReference>
<feature type="non-terminal residue" evidence="2">
    <location>
        <position position="189"/>
    </location>
</feature>
<name>A0A7L2E836_ANTMN</name>
<keyword evidence="3" id="KW-1185">Reference proteome</keyword>
<dbReference type="GO" id="GO:0005634">
    <property type="term" value="C:nucleus"/>
    <property type="evidence" value="ECO:0007669"/>
    <property type="project" value="TreeGrafter"/>
</dbReference>
<evidence type="ECO:0000313" key="3">
    <source>
        <dbReference type="Proteomes" id="UP000554720"/>
    </source>
</evidence>
<dbReference type="OrthoDB" id="5963585at2759"/>
<dbReference type="GO" id="GO:0010569">
    <property type="term" value="P:regulation of double-strand break repair via homologous recombination"/>
    <property type="evidence" value="ECO:0007669"/>
    <property type="project" value="TreeGrafter"/>
</dbReference>
<dbReference type="PANTHER" id="PTHR14495:SF2">
    <property type="entry name" value="SHIELDIN COMPLEX SUBUNIT 2"/>
    <property type="match status" value="1"/>
</dbReference>
<dbReference type="EMBL" id="VWYI01025731">
    <property type="protein sequence ID" value="NXQ58263.1"/>
    <property type="molecule type" value="Genomic_DNA"/>
</dbReference>
<dbReference type="Pfam" id="PF21669">
    <property type="entry name" value="SHLD2_OB1"/>
    <property type="match status" value="1"/>
</dbReference>
<dbReference type="Proteomes" id="UP000554720">
    <property type="component" value="Unassembled WGS sequence"/>
</dbReference>
<dbReference type="InterPro" id="IPR049507">
    <property type="entry name" value="SHLD2_OB1"/>
</dbReference>
<comment type="caution">
    <text evidence="2">The sequence shown here is derived from an EMBL/GenBank/DDBJ whole genome shotgun (WGS) entry which is preliminary data.</text>
</comment>
<organism evidence="2 3">
    <name type="scientific">Anthoscopus minutus</name>
    <name type="common">Southern penduline-tit</name>
    <dbReference type="NCBI Taxonomy" id="156561"/>
    <lineage>
        <taxon>Eukaryota</taxon>
        <taxon>Metazoa</taxon>
        <taxon>Chordata</taxon>
        <taxon>Craniata</taxon>
        <taxon>Vertebrata</taxon>
        <taxon>Euteleostomi</taxon>
        <taxon>Archelosauria</taxon>
        <taxon>Archosauria</taxon>
        <taxon>Dinosauria</taxon>
        <taxon>Saurischia</taxon>
        <taxon>Theropoda</taxon>
        <taxon>Coelurosauria</taxon>
        <taxon>Aves</taxon>
        <taxon>Neognathae</taxon>
        <taxon>Neoaves</taxon>
        <taxon>Telluraves</taxon>
        <taxon>Australaves</taxon>
        <taxon>Passeriformes</taxon>
        <taxon>Paridae</taxon>
        <taxon>Anthoscopus</taxon>
    </lineage>
</organism>
<dbReference type="AlphaFoldDB" id="A0A7L2E836"/>
<dbReference type="PANTHER" id="PTHR14495">
    <property type="entry name" value="SHIELDIN COMPLEX SUBUNIT 2"/>
    <property type="match status" value="1"/>
</dbReference>
<accession>A0A7L2E836</accession>
<evidence type="ECO:0000259" key="1">
    <source>
        <dbReference type="Pfam" id="PF21669"/>
    </source>
</evidence>
<feature type="domain" description="Shieldin complex subunit 2 first OB fold" evidence="1">
    <location>
        <begin position="72"/>
        <end position="189"/>
    </location>
</feature>
<feature type="non-terminal residue" evidence="2">
    <location>
        <position position="1"/>
    </location>
</feature>
<evidence type="ECO:0000313" key="2">
    <source>
        <dbReference type="EMBL" id="NXQ58263.1"/>
    </source>
</evidence>
<proteinExistence type="predicted"/>